<feature type="non-terminal residue" evidence="1">
    <location>
        <position position="136"/>
    </location>
</feature>
<dbReference type="EMBL" id="LAZR01038639">
    <property type="protein sequence ID" value="KKL19026.1"/>
    <property type="molecule type" value="Genomic_DNA"/>
</dbReference>
<proteinExistence type="predicted"/>
<dbReference type="Gene3D" id="3.40.50.300">
    <property type="entry name" value="P-loop containing nucleotide triphosphate hydrolases"/>
    <property type="match status" value="1"/>
</dbReference>
<accession>A0A0F9DMV9</accession>
<protein>
    <submittedName>
        <fullName evidence="1">Uncharacterized protein</fullName>
    </submittedName>
</protein>
<name>A0A0F9DMV9_9ZZZZ</name>
<evidence type="ECO:0000313" key="1">
    <source>
        <dbReference type="EMBL" id="KKL19026.1"/>
    </source>
</evidence>
<organism evidence="1">
    <name type="scientific">marine sediment metagenome</name>
    <dbReference type="NCBI Taxonomy" id="412755"/>
    <lineage>
        <taxon>unclassified sequences</taxon>
        <taxon>metagenomes</taxon>
        <taxon>ecological metagenomes</taxon>
    </lineage>
</organism>
<comment type="caution">
    <text evidence="1">The sequence shown here is derived from an EMBL/GenBank/DDBJ whole genome shotgun (WGS) entry which is preliminary data.</text>
</comment>
<gene>
    <name evidence="1" type="ORF">LCGC14_2469630</name>
</gene>
<dbReference type="InterPro" id="IPR027417">
    <property type="entry name" value="P-loop_NTPase"/>
</dbReference>
<sequence>MTPEALIIESMFRVVTKEGVDVDFVLNSAQRQIDENMTGRDIIPKARQEGVSTYFLARYTAACLRKRNVKATIISHEQDATSRLLSRCTYFLDNLRGPDPVRGRSGVNIITFPKTDSMIYIGTAGSKKFGRGDTIT</sequence>
<reference evidence="1" key="1">
    <citation type="journal article" date="2015" name="Nature">
        <title>Complex archaea that bridge the gap between prokaryotes and eukaryotes.</title>
        <authorList>
            <person name="Spang A."/>
            <person name="Saw J.H."/>
            <person name="Jorgensen S.L."/>
            <person name="Zaremba-Niedzwiedzka K."/>
            <person name="Martijn J."/>
            <person name="Lind A.E."/>
            <person name="van Eijk R."/>
            <person name="Schleper C."/>
            <person name="Guy L."/>
            <person name="Ettema T.J."/>
        </authorList>
    </citation>
    <scope>NUCLEOTIDE SEQUENCE</scope>
</reference>
<dbReference type="AlphaFoldDB" id="A0A0F9DMV9"/>